<protein>
    <recommendedName>
        <fullName evidence="3">CCHC-type domain-containing protein</fullName>
    </recommendedName>
</protein>
<feature type="non-terminal residue" evidence="4">
    <location>
        <position position="1"/>
    </location>
</feature>
<evidence type="ECO:0000256" key="2">
    <source>
        <dbReference type="PROSITE-ProRule" id="PRU00047"/>
    </source>
</evidence>
<keyword evidence="5" id="KW-1185">Reference proteome</keyword>
<comment type="caution">
    <text evidence="4">The sequence shown here is derived from an EMBL/GenBank/DDBJ whole genome shotgun (WGS) entry which is preliminary data.</text>
</comment>
<evidence type="ECO:0000259" key="3">
    <source>
        <dbReference type="PROSITE" id="PS50158"/>
    </source>
</evidence>
<dbReference type="AlphaFoldDB" id="A0AAD6SDZ3"/>
<dbReference type="GO" id="GO:0008270">
    <property type="term" value="F:zinc ion binding"/>
    <property type="evidence" value="ECO:0007669"/>
    <property type="project" value="UniProtKB-KW"/>
</dbReference>
<keyword evidence="2" id="KW-0862">Zinc</keyword>
<reference evidence="4" key="1">
    <citation type="submission" date="2023-03" db="EMBL/GenBank/DDBJ databases">
        <title>Massive genome expansion in bonnet fungi (Mycena s.s.) driven by repeated elements and novel gene families across ecological guilds.</title>
        <authorList>
            <consortium name="Lawrence Berkeley National Laboratory"/>
            <person name="Harder C.B."/>
            <person name="Miyauchi S."/>
            <person name="Viragh M."/>
            <person name="Kuo A."/>
            <person name="Thoen E."/>
            <person name="Andreopoulos B."/>
            <person name="Lu D."/>
            <person name="Skrede I."/>
            <person name="Drula E."/>
            <person name="Henrissat B."/>
            <person name="Morin E."/>
            <person name="Kohler A."/>
            <person name="Barry K."/>
            <person name="LaButti K."/>
            <person name="Morin E."/>
            <person name="Salamov A."/>
            <person name="Lipzen A."/>
            <person name="Mereny Z."/>
            <person name="Hegedus B."/>
            <person name="Baldrian P."/>
            <person name="Stursova M."/>
            <person name="Weitz H."/>
            <person name="Taylor A."/>
            <person name="Grigoriev I.V."/>
            <person name="Nagy L.G."/>
            <person name="Martin F."/>
            <person name="Kauserud H."/>
        </authorList>
    </citation>
    <scope>NUCLEOTIDE SEQUENCE</scope>
    <source>
        <strain evidence="4">CBHHK200</strain>
    </source>
</reference>
<evidence type="ECO:0000256" key="1">
    <source>
        <dbReference type="ARBA" id="ARBA00022664"/>
    </source>
</evidence>
<dbReference type="InterPro" id="IPR036875">
    <property type="entry name" value="Znf_CCHC_sf"/>
</dbReference>
<proteinExistence type="predicted"/>
<dbReference type="GO" id="GO:0006397">
    <property type="term" value="P:mRNA processing"/>
    <property type="evidence" value="ECO:0007669"/>
    <property type="project" value="UniProtKB-KW"/>
</dbReference>
<dbReference type="InterPro" id="IPR001878">
    <property type="entry name" value="Znf_CCHC"/>
</dbReference>
<accession>A0AAD6SDZ3</accession>
<organism evidence="4 5">
    <name type="scientific">Mycena alexandri</name>
    <dbReference type="NCBI Taxonomy" id="1745969"/>
    <lineage>
        <taxon>Eukaryota</taxon>
        <taxon>Fungi</taxon>
        <taxon>Dikarya</taxon>
        <taxon>Basidiomycota</taxon>
        <taxon>Agaricomycotina</taxon>
        <taxon>Agaricomycetes</taxon>
        <taxon>Agaricomycetidae</taxon>
        <taxon>Agaricales</taxon>
        <taxon>Marasmiineae</taxon>
        <taxon>Mycenaceae</taxon>
        <taxon>Mycena</taxon>
    </lineage>
</organism>
<keyword evidence="1" id="KW-0507">mRNA processing</keyword>
<gene>
    <name evidence="4" type="ORF">C8F04DRAFT_908714</name>
</gene>
<feature type="non-terminal residue" evidence="4">
    <location>
        <position position="171"/>
    </location>
</feature>
<evidence type="ECO:0000313" key="5">
    <source>
        <dbReference type="Proteomes" id="UP001218188"/>
    </source>
</evidence>
<dbReference type="SUPFAM" id="SSF57756">
    <property type="entry name" value="Retrovirus zinc finger-like domains"/>
    <property type="match status" value="1"/>
</dbReference>
<dbReference type="PROSITE" id="PS50158">
    <property type="entry name" value="ZF_CCHC"/>
    <property type="match status" value="1"/>
</dbReference>
<dbReference type="GO" id="GO:0003676">
    <property type="term" value="F:nucleic acid binding"/>
    <property type="evidence" value="ECO:0007669"/>
    <property type="project" value="InterPro"/>
</dbReference>
<name>A0AAD6SDZ3_9AGAR</name>
<evidence type="ECO:0000313" key="4">
    <source>
        <dbReference type="EMBL" id="KAJ7025487.1"/>
    </source>
</evidence>
<dbReference type="Proteomes" id="UP001218188">
    <property type="component" value="Unassembled WGS sequence"/>
</dbReference>
<sequence>YLRAVKAAVTKLAAMNITTDDTTQKDLILLRLHPSFHAVRTILLARATEPTLEDVKNLLTASSGDPGIKSEPDDDISGISSSAFVVRAPPPLRGAPAPTPSSSTLSGRIGADGFPVDSQGSRWCDPTNDNCHRCGRAGHIASKCMHTMPSFVKDWILSHSRTHLSQSAAFA</sequence>
<keyword evidence="2" id="KW-0863">Zinc-finger</keyword>
<dbReference type="EMBL" id="JARJCM010000152">
    <property type="protein sequence ID" value="KAJ7025487.1"/>
    <property type="molecule type" value="Genomic_DNA"/>
</dbReference>
<feature type="domain" description="CCHC-type" evidence="3">
    <location>
        <begin position="131"/>
        <end position="144"/>
    </location>
</feature>
<keyword evidence="2" id="KW-0479">Metal-binding</keyword>